<dbReference type="EMBL" id="BGZK01000168">
    <property type="protein sequence ID" value="GBP24993.1"/>
    <property type="molecule type" value="Genomic_DNA"/>
</dbReference>
<sequence>MRLDSWVEMAFVAACRRHMGAVHASFSLGPSNRAPPRTSSGPEAWPILFVKMIYSNGHIYALSWQSIPYTAAVALVATIKIDIIAGSIVLRLEIYSPGRPLYLRRSVTGSFPVKIGSRAPGAAYPDLALGRCIQALSVDDVTVNALSLSATCGCHLQWASLRFRGLDLEFSTLVSSNWMVDVRWNLITTVATKLPVGIKIRTFGFEGNAFDYRPPSLVCRECIEAYEVMTYLAAVSASSPLGVWVWCGGRMEKRTDIVMGLVPGYNSQVTLSADCYHVSEGNWKKSRVVPHISDWVIRAVSPQVRGGVGHALACEIAEGAPLHARRPAQGVAGARAGAPSSVRGMVMVVLSSRVIVKVTAELRTIRNVLCAHRLLAVRLSHRKTYCINADLYMSNVARAKAPLSTGDRCTGNLPIKFKCVDNTTDALAPQSRFNDTAK</sequence>
<feature type="domain" description="CTF/NF-I" evidence="1">
    <location>
        <begin position="217"/>
        <end position="408"/>
    </location>
</feature>
<name>A0A4C1UET5_EUMVA</name>
<dbReference type="AlphaFoldDB" id="A0A4C1UET5"/>
<reference evidence="2 3" key="1">
    <citation type="journal article" date="2019" name="Commun. Biol.">
        <title>The bagworm genome reveals a unique fibroin gene that provides high tensile strength.</title>
        <authorList>
            <person name="Kono N."/>
            <person name="Nakamura H."/>
            <person name="Ohtoshi R."/>
            <person name="Tomita M."/>
            <person name="Numata K."/>
            <person name="Arakawa K."/>
        </authorList>
    </citation>
    <scope>NUCLEOTIDE SEQUENCE [LARGE SCALE GENOMIC DNA]</scope>
</reference>
<comment type="caution">
    <text evidence="2">The sequence shown here is derived from an EMBL/GenBank/DDBJ whole genome shotgun (WGS) entry which is preliminary data.</text>
</comment>
<dbReference type="GO" id="GO:0005634">
    <property type="term" value="C:nucleus"/>
    <property type="evidence" value="ECO:0007669"/>
    <property type="project" value="InterPro"/>
</dbReference>
<evidence type="ECO:0000259" key="1">
    <source>
        <dbReference type="PROSITE" id="PS51080"/>
    </source>
</evidence>
<accession>A0A4C1UET5</accession>
<gene>
    <name evidence="2" type="ORF">EVAR_94287_1</name>
</gene>
<dbReference type="PROSITE" id="PS51080">
    <property type="entry name" value="CTF_NFI_2"/>
    <property type="match status" value="1"/>
</dbReference>
<proteinExistence type="predicted"/>
<protein>
    <recommendedName>
        <fullName evidence="1">CTF/NF-I domain-containing protein</fullName>
    </recommendedName>
</protein>
<dbReference type="InterPro" id="IPR020604">
    <property type="entry name" value="CTF/NFI_DNA-bd-dom"/>
</dbReference>
<dbReference type="Proteomes" id="UP000299102">
    <property type="component" value="Unassembled WGS sequence"/>
</dbReference>
<keyword evidence="3" id="KW-1185">Reference proteome</keyword>
<organism evidence="2 3">
    <name type="scientific">Eumeta variegata</name>
    <name type="common">Bagworm moth</name>
    <name type="synonym">Eumeta japonica</name>
    <dbReference type="NCBI Taxonomy" id="151549"/>
    <lineage>
        <taxon>Eukaryota</taxon>
        <taxon>Metazoa</taxon>
        <taxon>Ecdysozoa</taxon>
        <taxon>Arthropoda</taxon>
        <taxon>Hexapoda</taxon>
        <taxon>Insecta</taxon>
        <taxon>Pterygota</taxon>
        <taxon>Neoptera</taxon>
        <taxon>Endopterygota</taxon>
        <taxon>Lepidoptera</taxon>
        <taxon>Glossata</taxon>
        <taxon>Ditrysia</taxon>
        <taxon>Tineoidea</taxon>
        <taxon>Psychidae</taxon>
        <taxon>Oiketicinae</taxon>
        <taxon>Eumeta</taxon>
    </lineage>
</organism>
<dbReference type="GO" id="GO:0003700">
    <property type="term" value="F:DNA-binding transcription factor activity"/>
    <property type="evidence" value="ECO:0007669"/>
    <property type="project" value="InterPro"/>
</dbReference>
<evidence type="ECO:0000313" key="2">
    <source>
        <dbReference type="EMBL" id="GBP24993.1"/>
    </source>
</evidence>
<evidence type="ECO:0000313" key="3">
    <source>
        <dbReference type="Proteomes" id="UP000299102"/>
    </source>
</evidence>